<dbReference type="STRING" id="34508.A0A4U5NDB2"/>
<dbReference type="PRINTS" id="PR01705">
    <property type="entry name" value="TSP1REPEAT"/>
</dbReference>
<dbReference type="PANTHER" id="PTHR22906:SF43">
    <property type="entry name" value="PROPERDIN"/>
    <property type="match status" value="1"/>
</dbReference>
<feature type="region of interest" description="Disordered" evidence="6">
    <location>
        <begin position="703"/>
        <end position="724"/>
    </location>
</feature>
<sequence>MALPLVRFSEFCLRFRSFAAVAMRLLWIIGLLALSDLCFSARLIVSKTNKTITVTRAKDVAATEAAVPVEVKGNTSSIVEIEDLCVRMHNNTIFTGVPPYETFKLKSAHDCQKRCMEEYPTCVAVVFYFVHMKKGEHICYLFDKNSVDEEVTLTAEKPKHEDDIIRALEVVMNCHQFDAFPPLLSDDGIVSSTDHAPRNKRQNSFDDPVKSTGPWSSWGSCVPNTHHQIRSQACDYGRNIQRRGCSARDYPRAQQVAPTYQPQPVQYPPTPYARPMDAQTRSRYQAVPVADPCPGNVCAQPVVAPSRPPPPPAPACRSQACQLPQRQPVYGTWQEWSDWSECSCTCDDGIRQRQRVCSNGYCQGEAFENKPCNLGPCNTWSEWCEWSPCRASCGQGERVRTRFCELGTQRCDGNDFEADQCDAGPCPEWSSWEDWTPCSVTCGHGFQSRQRTCLGGIHGQETCGGERVENQRCELPSCSFWAQWQEWSGCSVTCGDGVKRRQRICQYGNDCHGEDEESLFCFGPPCSAWTEWCEWSDCTAQCGPGQRNRQRTCLTANGSPSEDCLGPAQESTLCNDRECCHWTEWCPWSECDRDCGGGQRERSRVCQRPNGARFSDDCQCPGPDRETSPCNQHQCAPQCAWSEWCAWSQCSVQSACEVGLSIRSRQCVGEPGCTCNGQGFAEDRRQCRGDIPCTPPPCRYPPGFQESQRSSAPCRNQNYYNPPQ</sequence>
<reference evidence="7 8" key="2">
    <citation type="journal article" date="2019" name="G3 (Bethesda)">
        <title>Hybrid Assembly of the Genome of the Entomopathogenic Nematode Steinernema carpocapsae Identifies the X-Chromosome.</title>
        <authorList>
            <person name="Serra L."/>
            <person name="Macchietto M."/>
            <person name="Macias-Munoz A."/>
            <person name="McGill C.J."/>
            <person name="Rodriguez I.M."/>
            <person name="Rodriguez B."/>
            <person name="Murad R."/>
            <person name="Mortazavi A."/>
        </authorList>
    </citation>
    <scope>NUCLEOTIDE SEQUENCE [LARGE SCALE GENOMIC DNA]</scope>
    <source>
        <strain evidence="7 8">ALL</strain>
    </source>
</reference>
<dbReference type="SMART" id="SM00209">
    <property type="entry name" value="TSP1"/>
    <property type="match status" value="7"/>
</dbReference>
<evidence type="ECO:0000256" key="5">
    <source>
        <dbReference type="ARBA" id="ARBA00023157"/>
    </source>
</evidence>
<feature type="region of interest" description="Disordered" evidence="6">
    <location>
        <begin position="191"/>
        <end position="212"/>
    </location>
</feature>
<evidence type="ECO:0008006" key="9">
    <source>
        <dbReference type="Google" id="ProtNLM"/>
    </source>
</evidence>
<dbReference type="AlphaFoldDB" id="A0A4U5NDB2"/>
<evidence type="ECO:0000256" key="4">
    <source>
        <dbReference type="ARBA" id="ARBA00022737"/>
    </source>
</evidence>
<comment type="caution">
    <text evidence="7">The sequence shown here is derived from an EMBL/GenBank/DDBJ whole genome shotgun (WGS) entry which is preliminary data.</text>
</comment>
<keyword evidence="3" id="KW-0732">Signal</keyword>
<evidence type="ECO:0000256" key="6">
    <source>
        <dbReference type="SAM" id="MobiDB-lite"/>
    </source>
</evidence>
<dbReference type="Gene3D" id="2.20.100.10">
    <property type="entry name" value="Thrombospondin type-1 (TSP1) repeat"/>
    <property type="match status" value="6"/>
</dbReference>
<dbReference type="OrthoDB" id="446173at2759"/>
<dbReference type="PANTHER" id="PTHR22906">
    <property type="entry name" value="PROPERDIN"/>
    <property type="match status" value="1"/>
</dbReference>
<feature type="compositionally biased region" description="Polar residues" evidence="6">
    <location>
        <begin position="705"/>
        <end position="724"/>
    </location>
</feature>
<evidence type="ECO:0000256" key="1">
    <source>
        <dbReference type="ARBA" id="ARBA00004613"/>
    </source>
</evidence>
<dbReference type="InterPro" id="IPR000884">
    <property type="entry name" value="TSP1_rpt"/>
</dbReference>
<keyword evidence="4" id="KW-0677">Repeat</keyword>
<comment type="subcellular location">
    <subcellularLocation>
        <location evidence="1">Secreted</location>
    </subcellularLocation>
</comment>
<dbReference type="InterPro" id="IPR052065">
    <property type="entry name" value="Compl_asym_regulator"/>
</dbReference>
<keyword evidence="5" id="KW-1015">Disulfide bond</keyword>
<keyword evidence="2" id="KW-0964">Secreted</keyword>
<dbReference type="Proteomes" id="UP000298663">
    <property type="component" value="Unassembled WGS sequence"/>
</dbReference>
<keyword evidence="8" id="KW-1185">Reference proteome</keyword>
<protein>
    <recommendedName>
        <fullName evidence="9">Apple domain-containing protein</fullName>
    </recommendedName>
</protein>
<dbReference type="Pfam" id="PF00090">
    <property type="entry name" value="TSP_1"/>
    <property type="match status" value="6"/>
</dbReference>
<organism evidence="7 8">
    <name type="scientific">Steinernema carpocapsae</name>
    <name type="common">Entomopathogenic nematode</name>
    <dbReference type="NCBI Taxonomy" id="34508"/>
    <lineage>
        <taxon>Eukaryota</taxon>
        <taxon>Metazoa</taxon>
        <taxon>Ecdysozoa</taxon>
        <taxon>Nematoda</taxon>
        <taxon>Chromadorea</taxon>
        <taxon>Rhabditida</taxon>
        <taxon>Tylenchina</taxon>
        <taxon>Panagrolaimomorpha</taxon>
        <taxon>Strongyloidoidea</taxon>
        <taxon>Steinernematidae</taxon>
        <taxon>Steinernema</taxon>
    </lineage>
</organism>
<evidence type="ECO:0000256" key="3">
    <source>
        <dbReference type="ARBA" id="ARBA00022729"/>
    </source>
</evidence>
<gene>
    <name evidence="7" type="ORF">L596_014643</name>
</gene>
<evidence type="ECO:0000313" key="7">
    <source>
        <dbReference type="EMBL" id="TKR80590.1"/>
    </source>
</evidence>
<accession>A0A4U5NDB2</accession>
<evidence type="ECO:0000313" key="8">
    <source>
        <dbReference type="Proteomes" id="UP000298663"/>
    </source>
</evidence>
<dbReference type="PROSITE" id="PS50092">
    <property type="entry name" value="TSP1"/>
    <property type="match status" value="7"/>
</dbReference>
<proteinExistence type="predicted"/>
<dbReference type="EMBL" id="AZBU02000004">
    <property type="protein sequence ID" value="TKR80590.1"/>
    <property type="molecule type" value="Genomic_DNA"/>
</dbReference>
<reference evidence="7 8" key="1">
    <citation type="journal article" date="2015" name="Genome Biol.">
        <title>Comparative genomics of Steinernema reveals deeply conserved gene regulatory networks.</title>
        <authorList>
            <person name="Dillman A.R."/>
            <person name="Macchietto M."/>
            <person name="Porter C.F."/>
            <person name="Rogers A."/>
            <person name="Williams B."/>
            <person name="Antoshechkin I."/>
            <person name="Lee M.M."/>
            <person name="Goodwin Z."/>
            <person name="Lu X."/>
            <person name="Lewis E.E."/>
            <person name="Goodrich-Blair H."/>
            <person name="Stock S.P."/>
            <person name="Adams B.J."/>
            <person name="Sternberg P.W."/>
            <person name="Mortazavi A."/>
        </authorList>
    </citation>
    <scope>NUCLEOTIDE SEQUENCE [LARGE SCALE GENOMIC DNA]</scope>
    <source>
        <strain evidence="7 8">ALL</strain>
    </source>
</reference>
<dbReference type="InterPro" id="IPR036383">
    <property type="entry name" value="TSP1_rpt_sf"/>
</dbReference>
<name>A0A4U5NDB2_STECR</name>
<evidence type="ECO:0000256" key="2">
    <source>
        <dbReference type="ARBA" id="ARBA00022525"/>
    </source>
</evidence>
<dbReference type="SUPFAM" id="SSF82895">
    <property type="entry name" value="TSP-1 type 1 repeat"/>
    <property type="match status" value="6"/>
</dbReference>